<keyword evidence="1" id="KW-0813">Transport</keyword>
<keyword evidence="2" id="KW-0762">Sugar transport</keyword>
<dbReference type="GO" id="GO:0009401">
    <property type="term" value="P:phosphoenolpyruvate-dependent sugar phosphotransferase system"/>
    <property type="evidence" value="ECO:0007669"/>
    <property type="project" value="UniProtKB-KW"/>
</dbReference>
<dbReference type="EMBL" id="CP017962">
    <property type="protein sequence ID" value="APC50082.1"/>
    <property type="molecule type" value="Genomic_DNA"/>
</dbReference>
<evidence type="ECO:0000256" key="2">
    <source>
        <dbReference type="ARBA" id="ARBA00022597"/>
    </source>
</evidence>
<reference evidence="8 9" key="1">
    <citation type="submission" date="2016-11" db="EMBL/GenBank/DDBJ databases">
        <title>Complete genome sequencing of Virgibacillus halodenitrificans PDB-F2.</title>
        <authorList>
            <person name="Sun Z."/>
            <person name="Zhou Y."/>
            <person name="Li H."/>
        </authorList>
    </citation>
    <scope>NUCLEOTIDE SEQUENCE [LARGE SCALE GENOMIC DNA]</scope>
    <source>
        <strain evidence="8 9">PDB-F2</strain>
    </source>
</reference>
<evidence type="ECO:0000313" key="8">
    <source>
        <dbReference type="EMBL" id="APC50082.1"/>
    </source>
</evidence>
<dbReference type="GO" id="GO:0046872">
    <property type="term" value="F:metal ion binding"/>
    <property type="evidence" value="ECO:0007669"/>
    <property type="project" value="UniProtKB-KW"/>
</dbReference>
<protein>
    <submittedName>
        <fullName evidence="8">PTS cellobiose transporter subunit IIA</fullName>
    </submittedName>
</protein>
<evidence type="ECO:0000256" key="7">
    <source>
        <dbReference type="PROSITE-ProRule" id="PRU00418"/>
    </source>
</evidence>
<comment type="cofactor">
    <cofactor evidence="6">
        <name>Mg(2+)</name>
        <dbReference type="ChEBI" id="CHEBI:18420"/>
    </cofactor>
    <text evidence="6">Binds 1 Mg(2+) ion per trimer.</text>
</comment>
<dbReference type="CDD" id="cd00215">
    <property type="entry name" value="PTS_IIA_lac"/>
    <property type="match status" value="1"/>
</dbReference>
<feature type="modified residue" description="Phosphohistidine; by HPr" evidence="7">
    <location>
        <position position="75"/>
    </location>
</feature>
<accession>A0AAC9J3W7</accession>
<dbReference type="GO" id="GO:0016740">
    <property type="term" value="F:transferase activity"/>
    <property type="evidence" value="ECO:0007669"/>
    <property type="project" value="UniProtKB-KW"/>
</dbReference>
<organism evidence="8 9">
    <name type="scientific">Virgibacillus halodenitrificans</name>
    <name type="common">Bacillus halodenitrificans</name>
    <dbReference type="NCBI Taxonomy" id="1482"/>
    <lineage>
        <taxon>Bacteria</taxon>
        <taxon>Bacillati</taxon>
        <taxon>Bacillota</taxon>
        <taxon>Bacilli</taxon>
        <taxon>Bacillales</taxon>
        <taxon>Bacillaceae</taxon>
        <taxon>Virgibacillus</taxon>
    </lineage>
</organism>
<dbReference type="InterPro" id="IPR036542">
    <property type="entry name" value="PTS_IIA_lac/cel_sf"/>
</dbReference>
<dbReference type="SUPFAM" id="SSF46973">
    <property type="entry name" value="Enzyme IIa from lactose specific PTS, IIa-lac"/>
    <property type="match status" value="1"/>
</dbReference>
<dbReference type="PANTHER" id="PTHR34382">
    <property type="entry name" value="PTS SYSTEM N,N'-DIACETYLCHITOBIOSE-SPECIFIC EIIA COMPONENT"/>
    <property type="match status" value="1"/>
</dbReference>
<evidence type="ECO:0000313" key="9">
    <source>
        <dbReference type="Proteomes" id="UP000182945"/>
    </source>
</evidence>
<dbReference type="InterPro" id="IPR003188">
    <property type="entry name" value="PTS_IIA_lac/cel"/>
</dbReference>
<keyword evidence="6" id="KW-0479">Metal-binding</keyword>
<keyword evidence="3" id="KW-0808">Transferase</keyword>
<feature type="binding site" evidence="6">
    <location>
        <position position="78"/>
    </location>
    <ligand>
        <name>Mg(2+)</name>
        <dbReference type="ChEBI" id="CHEBI:18420"/>
        <note>ligand shared between all trimeric partners</note>
    </ligand>
</feature>
<dbReference type="KEGG" id="vhl:BME96_18585"/>
<evidence type="ECO:0000256" key="5">
    <source>
        <dbReference type="PIRSR" id="PIRSR000699-1"/>
    </source>
</evidence>
<dbReference type="GeneID" id="71516422"/>
<keyword evidence="6" id="KW-0460">Magnesium</keyword>
<dbReference type="PIRSF" id="PIRSF000699">
    <property type="entry name" value="PTS_IILac_III"/>
    <property type="match status" value="1"/>
</dbReference>
<dbReference type="AlphaFoldDB" id="A0AAC9J3W7"/>
<dbReference type="Gene3D" id="1.20.58.80">
    <property type="entry name" value="Phosphotransferase system, lactose/cellobiose-type IIA subunit"/>
    <property type="match status" value="1"/>
</dbReference>
<evidence type="ECO:0000256" key="6">
    <source>
        <dbReference type="PIRSR" id="PIRSR000699-2"/>
    </source>
</evidence>
<dbReference type="RefSeq" id="WP_071649900.1">
    <property type="nucleotide sequence ID" value="NZ_CP017962.1"/>
</dbReference>
<name>A0AAC9J3W7_VIRHA</name>
<gene>
    <name evidence="8" type="primary">celC</name>
    <name evidence="8" type="ORF">BME96_18585</name>
</gene>
<keyword evidence="4" id="KW-0598">Phosphotransferase system</keyword>
<dbReference type="Pfam" id="PF02255">
    <property type="entry name" value="PTS_IIA"/>
    <property type="match status" value="1"/>
</dbReference>
<feature type="active site" description="Tele-phosphohistidine intermediate" evidence="5">
    <location>
        <position position="75"/>
    </location>
</feature>
<dbReference type="PROSITE" id="PS51095">
    <property type="entry name" value="PTS_EIIA_TYPE_3"/>
    <property type="match status" value="1"/>
</dbReference>
<proteinExistence type="predicted"/>
<evidence type="ECO:0000256" key="3">
    <source>
        <dbReference type="ARBA" id="ARBA00022679"/>
    </source>
</evidence>
<dbReference type="Proteomes" id="UP000182945">
    <property type="component" value="Chromosome"/>
</dbReference>
<evidence type="ECO:0000256" key="1">
    <source>
        <dbReference type="ARBA" id="ARBA00022448"/>
    </source>
</evidence>
<dbReference type="PANTHER" id="PTHR34382:SF7">
    <property type="entry name" value="PTS SYSTEM N,N'-DIACETYLCHITOBIOSE-SPECIFIC EIIA COMPONENT"/>
    <property type="match status" value="1"/>
</dbReference>
<sequence length="122" mass="14145">MNVDNFSMSIIMHAGNAKVYLHEALADARNGEFEGTDEKIKLASDELLAAHKIQTKFLQQDSNGELKNLQVLLMHAQDHLMTVISEKDLIKEMIEMYKRQIETEQKMERLSKVIERLEMKKN</sequence>
<evidence type="ECO:0000256" key="4">
    <source>
        <dbReference type="ARBA" id="ARBA00022683"/>
    </source>
</evidence>